<feature type="region of interest" description="Disordered" evidence="2">
    <location>
        <begin position="1"/>
        <end position="26"/>
    </location>
</feature>
<accession>A0A1B6DNI6</accession>
<feature type="coiled-coil region" evidence="1">
    <location>
        <begin position="105"/>
        <end position="226"/>
    </location>
</feature>
<feature type="coiled-coil region" evidence="1">
    <location>
        <begin position="1276"/>
        <end position="1345"/>
    </location>
</feature>
<gene>
    <name evidence="3" type="ORF">g.34833</name>
</gene>
<feature type="non-terminal residue" evidence="3">
    <location>
        <position position="1649"/>
    </location>
</feature>
<proteinExistence type="predicted"/>
<organism evidence="3">
    <name type="scientific">Clastoptera arizonana</name>
    <name type="common">Arizona spittle bug</name>
    <dbReference type="NCBI Taxonomy" id="38151"/>
    <lineage>
        <taxon>Eukaryota</taxon>
        <taxon>Metazoa</taxon>
        <taxon>Ecdysozoa</taxon>
        <taxon>Arthropoda</taxon>
        <taxon>Hexapoda</taxon>
        <taxon>Insecta</taxon>
        <taxon>Pterygota</taxon>
        <taxon>Neoptera</taxon>
        <taxon>Paraneoptera</taxon>
        <taxon>Hemiptera</taxon>
        <taxon>Auchenorrhyncha</taxon>
        <taxon>Cercopoidea</taxon>
        <taxon>Clastopteridae</taxon>
        <taxon>Clastoptera</taxon>
    </lineage>
</organism>
<reference evidence="3" key="1">
    <citation type="submission" date="2015-12" db="EMBL/GenBank/DDBJ databases">
        <title>De novo transcriptome assembly of four potential Pierce s Disease insect vectors from Arizona vineyards.</title>
        <authorList>
            <person name="Tassone E.E."/>
        </authorList>
    </citation>
    <scope>NUCLEOTIDE SEQUENCE</scope>
</reference>
<feature type="coiled-coil region" evidence="1">
    <location>
        <begin position="907"/>
        <end position="1007"/>
    </location>
</feature>
<feature type="coiled-coil region" evidence="1">
    <location>
        <begin position="428"/>
        <end position="483"/>
    </location>
</feature>
<feature type="compositionally biased region" description="Basic and acidic residues" evidence="2">
    <location>
        <begin position="12"/>
        <end position="22"/>
    </location>
</feature>
<evidence type="ECO:0000256" key="1">
    <source>
        <dbReference type="SAM" id="Coils"/>
    </source>
</evidence>
<sequence>MSLESSNRKRKIETGREKECFGDHPAVSSLERNEGAFKQMQKQISDLQNNLIEKNEAIKILQTELETYREVSNLDATSGPIPFSQMFEMKIITLEHEIKSRDTHIKMLSDNLQQKIQECEELSRKEKSRLFQVESLNDKLNNASKIIEETRKKQKEEIANLQSKVFSTVENITEIKELASSKEKQLEEEAKKQLVILRSSMDEMYIQKLKQVELELIQKHEEEKKKLGQMHDDRLRTCLKNHEMELRTKNANMVAEVKTYKMACEAQMTAHRECMDSLVEQLQEDSRRLEEDFEKQLENCHKEIKLYEQKVQEYEKRLSEEVKKASKKCHCVYGKELLEMKCTQKNMSSTPEEEIDKLVKNLNELTTSEAKKEVELDTYKKELRRSNKELESYKYELEIGKKMVYELRENLKKREMELEKQTEIVSSREGKENELETCKLELNKTKEEMNELANTLNEKQIEIDKLRKNLKELKSFEERKEDELTSCKSELNRTKDTMESMKNLDNMKIIELSKKIELLENSLVESNKRREVELQKCNMDGQKKSNEFHGEEILKLKNSIEKNNEQISELTFKLKESSVKKLELLNDLEKFNNIIKHNEKEKHELQTKIEKLEKEKEIGRKQHLDKIVMLKNEFKMEKKSKEDILIEYTQEIKEIHSQLVCIKDFNDVSSESDSEHGSNETVNLLKLLIKRSNNLLKNYDKKLIEARSSFNDSISAHEEEISCLEMKLNQMSKYKNDFVMEMYGHKKYLNDLKNELYSLINNCEKINDIKSDSEMSDSADFCDKIRDQLHVSRQEVSQVVSLLKSFHQNIEKEYSSQSKQLCNQTYEGQRTNTCLNKDDLDLEEYIGPCLKSNNLKQSNAFKGIATSTPNVQSDICRLDVDQIMHESSTTPKKYKLKDKQIEDRLISIHWLNECRRLEKENKSLEKTVEKLQYTNIEMEHCMDITYNEISQLETRSKNLQEQIEKMEQCQQLVDSLEHQNKQYRIKIEKLEKEHADLKIDYNTAIDDRLMLERENNKMINSINQKVPSLGLETILNSLQQKSQEVILLREDILIRYHDFNSLKTQFEKITDSLNDAMYKLKETKKDLKYARNKLNEAYKDKEEIMLRNRSLEKEIVLLKAKWKNVDSNKEKCCSFGLGLQNFIEEFQQDLILLKKQSVLESAMIEQIHWEKLDGSGDSEQKQLGLLIENNIQLSKQKEELIKYLEQQQNILTSLEAEGKFSTDLSNLHDVQTKLIADLQIHLDQHSQLLLAVKDVEKLHKDNISLTNQLSLKVKEKNVMEEQLEEERGALKNMMIKLESLEAQISLKEDIIQDLKTDAVKMMDHLVTAETKLYETENKITNLNKTMYETQIQYKNQQLDYRTAQLEQNYQIQFLKEPPTRTSLCKTRFELEQENNAVHAHFQKLTKIQCNDIALKLNQNFKIKEQHYQDQISELHKTLEEKNLIINKALNTKLHDYSELPEEATDLKLQELKNEHDSVLEQEIKRINFNHEQDLQQLKTKMDLEKEMEIKKIIQDLENRYCEEISALSQLVHLHNRKINILQCTESEMALKQLLNCLSHEYTKSVNNLHSSWIQLYKETLDGLSADLNKNLVGDISSNYTESSLNLTDSEKFDKVEQILCQKEMIIDKAEELQTRLKEQHSNAIQNLQL</sequence>
<dbReference type="EMBL" id="GEDC01010053">
    <property type="protein sequence ID" value="JAS27245.1"/>
    <property type="molecule type" value="Transcribed_RNA"/>
</dbReference>
<feature type="coiled-coil region" evidence="1">
    <location>
        <begin position="1080"/>
        <end position="1121"/>
    </location>
</feature>
<feature type="coiled-coil region" evidence="1">
    <location>
        <begin position="362"/>
        <end position="396"/>
    </location>
</feature>
<evidence type="ECO:0000256" key="2">
    <source>
        <dbReference type="SAM" id="MobiDB-lite"/>
    </source>
</evidence>
<feature type="coiled-coil region" evidence="1">
    <location>
        <begin position="272"/>
        <end position="324"/>
    </location>
</feature>
<feature type="coiled-coil region" evidence="1">
    <location>
        <begin position="588"/>
        <end position="622"/>
    </location>
</feature>
<name>A0A1B6DNI6_9HEMI</name>
<protein>
    <submittedName>
        <fullName evidence="3">Uncharacterized protein</fullName>
    </submittedName>
</protein>
<keyword evidence="1" id="KW-0175">Coiled coil</keyword>
<evidence type="ECO:0000313" key="3">
    <source>
        <dbReference type="EMBL" id="JAS27245.1"/>
    </source>
</evidence>
<feature type="coiled-coil region" evidence="1">
    <location>
        <begin position="30"/>
        <end position="71"/>
    </location>
</feature>